<dbReference type="AlphaFoldDB" id="Q1PYP2"/>
<dbReference type="Proteomes" id="UP000501926">
    <property type="component" value="Chromosome"/>
</dbReference>
<accession>Q1PYP2</accession>
<dbReference type="EMBL" id="CP049055">
    <property type="protein sequence ID" value="QII10433.1"/>
    <property type="molecule type" value="Genomic_DNA"/>
</dbReference>
<sequence>MNFRKVSTHTVLKIKKFRKGKTFRKRKFFGCNKENTWHFWRSRPNLTKLAGNGAFFYFNVVKDLRS</sequence>
<gene>
    <name evidence="2" type="ORF">KsCSTR_10540</name>
    <name evidence="1" type="ORF">kustd1462</name>
</gene>
<reference evidence="1" key="2">
    <citation type="submission" date="2006-01" db="EMBL/GenBank/DDBJ databases">
        <authorList>
            <person name="Genoscope"/>
        </authorList>
    </citation>
    <scope>NUCLEOTIDE SEQUENCE</scope>
</reference>
<reference evidence="2 3" key="3">
    <citation type="submission" date="2020-02" db="EMBL/GenBank/DDBJ databases">
        <title>Newly sequenced genome of strain CSTR1 showed variability in Candidatus Kuenenia stuttgartiensis genomes.</title>
        <authorList>
            <person name="Ding C."/>
            <person name="Adrian L."/>
        </authorList>
    </citation>
    <scope>NUCLEOTIDE SEQUENCE [LARGE SCALE GENOMIC DNA]</scope>
    <source>
        <strain evidence="2 3">CSTR1</strain>
    </source>
</reference>
<reference evidence="1" key="1">
    <citation type="journal article" date="2006" name="Nature">
        <title>Deciphering the evolution and metabolism of an anammox bacterium from a community genome.</title>
        <authorList>
            <person name="Strous M."/>
            <person name="Pelletier E."/>
            <person name="Mangenot S."/>
            <person name="Rattei T."/>
            <person name="Lehner A."/>
            <person name="Taylor M.W."/>
            <person name="Horn M."/>
            <person name="Daims H."/>
            <person name="Bartol-Mavel D."/>
            <person name="Wincker P."/>
            <person name="Barbe V."/>
            <person name="Fonknechten N."/>
            <person name="Vallenet D."/>
            <person name="Segurens B."/>
            <person name="Schenowitz-Truong C."/>
            <person name="Medigue C."/>
            <person name="Collingro A."/>
            <person name="Snel B."/>
            <person name="Dutilh B.E."/>
            <person name="OpDenCamp H.J.M."/>
            <person name="vanDerDrift C."/>
            <person name="Cirpus I."/>
            <person name="vanDePas-Schoonen K.T."/>
            <person name="Harhangi H.R."/>
            <person name="vanNiftrik L."/>
            <person name="Schmid M."/>
            <person name="Keltjens J."/>
            <person name="vanDeVossenberg J."/>
            <person name="Kartal B."/>
            <person name="Meier H."/>
            <person name="Frishman D."/>
            <person name="Huynen M.A."/>
            <person name="Mewes H."/>
            <person name="Weissenbach J."/>
            <person name="Jetten M.S.M."/>
            <person name="Wagner M."/>
            <person name="LePaslier D."/>
        </authorList>
    </citation>
    <scope>NUCLEOTIDE SEQUENCE</scope>
</reference>
<protein>
    <submittedName>
        <fullName evidence="1">Uncharacterized protein</fullName>
    </submittedName>
</protein>
<evidence type="ECO:0000313" key="3">
    <source>
        <dbReference type="Proteomes" id="UP000501926"/>
    </source>
</evidence>
<evidence type="ECO:0000313" key="2">
    <source>
        <dbReference type="EMBL" id="QII10433.1"/>
    </source>
</evidence>
<dbReference type="EMBL" id="CT573072">
    <property type="protein sequence ID" value="CAJ72207.1"/>
    <property type="molecule type" value="Genomic_DNA"/>
</dbReference>
<evidence type="ECO:0000313" key="1">
    <source>
        <dbReference type="EMBL" id="CAJ72207.1"/>
    </source>
</evidence>
<name>Q1PYP2_KUEST</name>
<organism evidence="1">
    <name type="scientific">Kuenenia stuttgartiensis</name>
    <dbReference type="NCBI Taxonomy" id="174633"/>
    <lineage>
        <taxon>Bacteria</taxon>
        <taxon>Pseudomonadati</taxon>
        <taxon>Planctomycetota</taxon>
        <taxon>Candidatus Brocadiia</taxon>
        <taxon>Candidatus Brocadiales</taxon>
        <taxon>Candidatus Brocadiaceae</taxon>
        <taxon>Candidatus Kuenenia</taxon>
    </lineage>
</organism>
<proteinExistence type="predicted"/>